<sequence>MRDGGFLVSTRAHLSAAHPYQQSRRAAASNRKILKQSETSTNNKIDINIISSKMEVIMMPPPSQVYLCKLCYSEYTNIHSARNHMCSEHFLNLTTEDTWGYVSVTSFS</sequence>
<keyword evidence="2" id="KW-1185">Reference proteome</keyword>
<accession>A0A9W7XRF8</accession>
<dbReference type="AlphaFoldDB" id="A0A9W7XRF8"/>
<protein>
    <submittedName>
        <fullName evidence="1">Uncharacterized protein</fullName>
    </submittedName>
</protein>
<organism evidence="1 2">
    <name type="scientific">Coemansia asiatica</name>
    <dbReference type="NCBI Taxonomy" id="1052880"/>
    <lineage>
        <taxon>Eukaryota</taxon>
        <taxon>Fungi</taxon>
        <taxon>Fungi incertae sedis</taxon>
        <taxon>Zoopagomycota</taxon>
        <taxon>Kickxellomycotina</taxon>
        <taxon>Kickxellomycetes</taxon>
        <taxon>Kickxellales</taxon>
        <taxon>Kickxellaceae</taxon>
        <taxon>Coemansia</taxon>
    </lineage>
</organism>
<gene>
    <name evidence="1" type="ORF">LPJ64_000691</name>
</gene>
<dbReference type="EMBL" id="JANBOH010000014">
    <property type="protein sequence ID" value="KAJ1648006.1"/>
    <property type="molecule type" value="Genomic_DNA"/>
</dbReference>
<evidence type="ECO:0000313" key="1">
    <source>
        <dbReference type="EMBL" id="KAJ1648006.1"/>
    </source>
</evidence>
<evidence type="ECO:0000313" key="2">
    <source>
        <dbReference type="Proteomes" id="UP001145021"/>
    </source>
</evidence>
<comment type="caution">
    <text evidence="1">The sequence shown here is derived from an EMBL/GenBank/DDBJ whole genome shotgun (WGS) entry which is preliminary data.</text>
</comment>
<dbReference type="Proteomes" id="UP001145021">
    <property type="component" value="Unassembled WGS sequence"/>
</dbReference>
<proteinExistence type="predicted"/>
<reference evidence="1" key="1">
    <citation type="submission" date="2022-07" db="EMBL/GenBank/DDBJ databases">
        <title>Phylogenomic reconstructions and comparative analyses of Kickxellomycotina fungi.</title>
        <authorList>
            <person name="Reynolds N.K."/>
            <person name="Stajich J.E."/>
            <person name="Barry K."/>
            <person name="Grigoriev I.V."/>
            <person name="Crous P."/>
            <person name="Smith M.E."/>
        </authorList>
    </citation>
    <scope>NUCLEOTIDE SEQUENCE</scope>
    <source>
        <strain evidence="1">NBRC 105413</strain>
    </source>
</reference>
<name>A0A9W7XRF8_9FUNG</name>